<evidence type="ECO:0000259" key="15">
    <source>
        <dbReference type="PROSITE" id="PS50245"/>
    </source>
</evidence>
<proteinExistence type="inferred from homology"/>
<evidence type="ECO:0000256" key="11">
    <source>
        <dbReference type="ARBA" id="ARBA00023212"/>
    </source>
</evidence>
<comment type="similarity">
    <text evidence="4">Belongs to the dynactin 150 kDa subunit family.</text>
</comment>
<sequence>MSTEPSLGSIVEIPVGRGVVRFYGATSFAAGKWVGIELYKEEGKNNGAIGGVAYFTCKPNYGVFVRPSQVKVIGSERDMAPPAAPATPAAPKTPAAALRPGHARTPSGAGLARANSLRSTGGPASRAGSPARSPAKPSPSNSSRASPAPAASPRVIRIASPTKRQPSLSLQPPGTARKSFPRTSSGTEGTGADSPIKESFSVPKPRPPPSPASSAPSAPSPPPAASGAPASRQPTSRPPSALSNSILPSSPQLSQLPPPVPTPAPVSEPPPPALIDDPELPELRAKIRVLEAHRADDARHVRELETRLSSAEAFVALRPKLQGKLQSQQTELIAVKRELADARQLSELGESRVLDVVEQLEMAMLDKEVAEERAEMAEADLEEVKERLAIAEVELEVRKEEEEAADDPEYNPEDPERGSAEAKKDGKTSLAYIQLEKQNERLKEALLRLRDMSSENDGEQRRRIAEMERDLTGIDELQSGYESALIKLANAEVQIADLKVQLDDALGAEEMLVQLTERNLMLGEKIEEMRITIEDLEALQELNDELEENHMDTEKALQEDLTAKDAQLRERERKIDLLEDACQDLEGTIAQFRDLVGNLQTDLNTLRAQTQTAQHESATAASSAAAMMSLNLKLQSSAAKNQAKHIELEIKKLEARETRELLSIVQPYLPQLYVDSDSDATSCYLFFQRIAYKADLISAVVAQAHGLPDALNGPVSDILVGVCEMRGRIAGLSTLCKRFAAVLRRCDVESFLNIGRVYQEIAPMEKRIDMHVDLLRRDEFREMECVSDVVKMQAQFDHLAETYFNGFEHDLGERELGYALSFDHDLDVFSASIGLAKTSVAAIVKDEDITHDMGGYDPETDLFAPLQKLLDQCKGAKALSKKLVKRLEDLTQDSAALRAHLLPQLKALNHHVPELVNFGISLAQAVMPHLSDVRGDKTPFQLAKVLAYVKETVESTVAKDLKLGTSPWDAVGESVLLLVQECSDLLPLALENESVAKIGGTAPWVTRVADIRASTAINVEAERRVTQLNDELQSLVRTLKGKEQNIQESGVKIQLMERRMEAVKKQADTIDDLAAELSKARKQERAYEEAMEQLQADLDALEGENAKLKTATSGHERQGSVQPVETDYVPVENTFETSHLLDQIEALRGTVRFLRTENSYLKGQDLLKEIHALPSLSPSVPREPTPPLDPSGLSDSDPDTESDSELPPPTLRGLATETKMLYRDVIKFSSSPRVVDLSTRAKTGTGGKAWVPKKKTPAHQVLERKMEGERLSRRVQGLLDRASVFGGNA</sequence>
<comment type="subcellular location">
    <subcellularLocation>
        <location evidence="3">Cytoplasm</location>
        <location evidence="3">Cell cortex</location>
    </subcellularLocation>
    <subcellularLocation>
        <location evidence="1">Cytoplasm</location>
        <location evidence="1">Cytoskeleton</location>
        <location evidence="1">Microtubule organizing center</location>
        <location evidence="1">Centrosome</location>
        <location evidence="1">Centriole</location>
    </subcellularLocation>
    <subcellularLocation>
        <location evidence="2">Cytoplasm</location>
        <location evidence="2">Cytoskeleton</location>
        <location evidence="2">Spindle</location>
    </subcellularLocation>
</comment>
<keyword evidence="18" id="KW-1185">Reference proteome</keyword>
<keyword evidence="9" id="KW-0243">Dynein</keyword>
<dbReference type="Pfam" id="PF12455">
    <property type="entry name" value="Dynactin"/>
    <property type="match status" value="1"/>
</dbReference>
<dbReference type="SUPFAM" id="SSF74924">
    <property type="entry name" value="Cap-Gly domain"/>
    <property type="match status" value="1"/>
</dbReference>
<feature type="region of interest" description="Disordered" evidence="14">
    <location>
        <begin position="78"/>
        <end position="280"/>
    </location>
</feature>
<dbReference type="PROSITE" id="PS50245">
    <property type="entry name" value="CAP_GLY_2"/>
    <property type="match status" value="1"/>
</dbReference>
<evidence type="ECO:0000256" key="7">
    <source>
        <dbReference type="ARBA" id="ARBA00022701"/>
    </source>
</evidence>
<evidence type="ECO:0000313" key="18">
    <source>
        <dbReference type="Proteomes" id="UP000076532"/>
    </source>
</evidence>
<evidence type="ECO:0000256" key="10">
    <source>
        <dbReference type="ARBA" id="ARBA00023054"/>
    </source>
</evidence>
<evidence type="ECO:0000256" key="2">
    <source>
        <dbReference type="ARBA" id="ARBA00004186"/>
    </source>
</evidence>
<keyword evidence="5" id="KW-0963">Cytoplasm</keyword>
<feature type="compositionally biased region" description="Low complexity" evidence="14">
    <location>
        <begin position="118"/>
        <end position="154"/>
    </location>
</feature>
<dbReference type="STRING" id="436010.A0A166RXX8"/>
<evidence type="ECO:0000256" key="13">
    <source>
        <dbReference type="SAM" id="Coils"/>
    </source>
</evidence>
<dbReference type="GO" id="GO:0005874">
    <property type="term" value="C:microtubule"/>
    <property type="evidence" value="ECO:0007669"/>
    <property type="project" value="UniProtKB-KW"/>
</dbReference>
<organism evidence="17 18">
    <name type="scientific">Athelia psychrophila</name>
    <dbReference type="NCBI Taxonomy" id="1759441"/>
    <lineage>
        <taxon>Eukaryota</taxon>
        <taxon>Fungi</taxon>
        <taxon>Dikarya</taxon>
        <taxon>Basidiomycota</taxon>
        <taxon>Agaricomycotina</taxon>
        <taxon>Agaricomycetes</taxon>
        <taxon>Agaricomycetidae</taxon>
        <taxon>Atheliales</taxon>
        <taxon>Atheliaceae</taxon>
        <taxon>Athelia</taxon>
    </lineage>
</organism>
<dbReference type="GO" id="GO:0000132">
    <property type="term" value="P:establishment of mitotic spindle orientation"/>
    <property type="evidence" value="ECO:0007669"/>
    <property type="project" value="TreeGrafter"/>
</dbReference>
<dbReference type="GO" id="GO:0005816">
    <property type="term" value="C:spindle pole body"/>
    <property type="evidence" value="ECO:0007669"/>
    <property type="project" value="TreeGrafter"/>
</dbReference>
<dbReference type="GO" id="GO:0000743">
    <property type="term" value="P:nuclear migration involved in conjugation with cellular fusion"/>
    <property type="evidence" value="ECO:0007669"/>
    <property type="project" value="TreeGrafter"/>
</dbReference>
<dbReference type="PANTHER" id="PTHR18916:SF6">
    <property type="entry name" value="DYNACTIN SUBUNIT 1"/>
    <property type="match status" value="1"/>
</dbReference>
<dbReference type="GO" id="GO:0005814">
    <property type="term" value="C:centriole"/>
    <property type="evidence" value="ECO:0007669"/>
    <property type="project" value="UniProtKB-SubCell"/>
</dbReference>
<feature type="compositionally biased region" description="Polar residues" evidence="14">
    <location>
        <begin position="162"/>
        <end position="172"/>
    </location>
</feature>
<keyword evidence="12" id="KW-0131">Cell cycle</keyword>
<evidence type="ECO:0000313" key="16">
    <source>
        <dbReference type="EMBL" id="KZP10133.1"/>
    </source>
</evidence>
<name>A0A166RXX8_9AGAM</name>
<feature type="compositionally biased region" description="Pro residues" evidence="14">
    <location>
        <begin position="256"/>
        <end position="273"/>
    </location>
</feature>
<evidence type="ECO:0000256" key="9">
    <source>
        <dbReference type="ARBA" id="ARBA00023017"/>
    </source>
</evidence>
<feature type="region of interest" description="Disordered" evidence="14">
    <location>
        <begin position="1174"/>
        <end position="1214"/>
    </location>
</feature>
<feature type="compositionally biased region" description="Low complexity" evidence="14">
    <location>
        <begin position="86"/>
        <end position="97"/>
    </location>
</feature>
<evidence type="ECO:0000256" key="6">
    <source>
        <dbReference type="ARBA" id="ARBA00022618"/>
    </source>
</evidence>
<evidence type="ECO:0000313" key="17">
    <source>
        <dbReference type="EMBL" id="KZP28784.1"/>
    </source>
</evidence>
<feature type="compositionally biased region" description="Basic and acidic residues" evidence="14">
    <location>
        <begin position="414"/>
        <end position="426"/>
    </location>
</feature>
<dbReference type="SMART" id="SM01052">
    <property type="entry name" value="CAP_GLY"/>
    <property type="match status" value="1"/>
</dbReference>
<evidence type="ECO:0000256" key="4">
    <source>
        <dbReference type="ARBA" id="ARBA00011010"/>
    </source>
</evidence>
<dbReference type="Gene3D" id="2.30.30.190">
    <property type="entry name" value="CAP Gly-rich-like domain"/>
    <property type="match status" value="1"/>
</dbReference>
<evidence type="ECO:0000256" key="8">
    <source>
        <dbReference type="ARBA" id="ARBA00022776"/>
    </source>
</evidence>
<dbReference type="Proteomes" id="UP000076532">
    <property type="component" value="Unassembled WGS sequence"/>
</dbReference>
<dbReference type="PROSITE" id="PS00845">
    <property type="entry name" value="CAP_GLY_1"/>
    <property type="match status" value="1"/>
</dbReference>
<dbReference type="Pfam" id="PF01302">
    <property type="entry name" value="CAP_GLY"/>
    <property type="match status" value="1"/>
</dbReference>
<dbReference type="InterPro" id="IPR036859">
    <property type="entry name" value="CAP-Gly_dom_sf"/>
</dbReference>
<keyword evidence="10 13" id="KW-0175">Coiled coil</keyword>
<accession>A0A166RXX8</accession>
<feature type="region of interest" description="Disordered" evidence="14">
    <location>
        <begin position="396"/>
        <end position="426"/>
    </location>
</feature>
<protein>
    <submittedName>
        <fullName evidence="17">Dynactin</fullName>
    </submittedName>
</protein>
<dbReference type="GO" id="GO:0051301">
    <property type="term" value="P:cell division"/>
    <property type="evidence" value="ECO:0007669"/>
    <property type="project" value="UniProtKB-KW"/>
</dbReference>
<evidence type="ECO:0000256" key="1">
    <source>
        <dbReference type="ARBA" id="ARBA00004114"/>
    </source>
</evidence>
<keyword evidence="11" id="KW-0206">Cytoskeleton</keyword>
<feature type="domain" description="CAP-Gly" evidence="15">
    <location>
        <begin position="24"/>
        <end position="66"/>
    </location>
</feature>
<feature type="coiled-coil region" evidence="13">
    <location>
        <begin position="432"/>
        <end position="609"/>
    </location>
</feature>
<dbReference type="InterPro" id="IPR000938">
    <property type="entry name" value="CAP-Gly_domain"/>
</dbReference>
<gene>
    <name evidence="16" type="ORF">FIBSPDRAFT_1051527</name>
    <name evidence="17" type="ORF">FIBSPDRAFT_816558</name>
</gene>
<dbReference type="InterPro" id="IPR022157">
    <property type="entry name" value="Dynactin"/>
</dbReference>
<keyword evidence="8" id="KW-0498">Mitosis</keyword>
<evidence type="ECO:0000256" key="14">
    <source>
        <dbReference type="SAM" id="MobiDB-lite"/>
    </source>
</evidence>
<dbReference type="EMBL" id="KV417501">
    <property type="protein sequence ID" value="KZP28784.1"/>
    <property type="molecule type" value="Genomic_DNA"/>
</dbReference>
<dbReference type="GO" id="GO:0030286">
    <property type="term" value="C:dynein complex"/>
    <property type="evidence" value="ECO:0007669"/>
    <property type="project" value="UniProtKB-KW"/>
</dbReference>
<evidence type="ECO:0000256" key="5">
    <source>
        <dbReference type="ARBA" id="ARBA00022490"/>
    </source>
</evidence>
<dbReference type="GO" id="GO:0005819">
    <property type="term" value="C:spindle"/>
    <property type="evidence" value="ECO:0007669"/>
    <property type="project" value="UniProtKB-SubCell"/>
</dbReference>
<evidence type="ECO:0000256" key="12">
    <source>
        <dbReference type="ARBA" id="ARBA00023306"/>
    </source>
</evidence>
<dbReference type="Gene3D" id="1.10.287.1490">
    <property type="match status" value="1"/>
</dbReference>
<feature type="compositionally biased region" description="Acidic residues" evidence="14">
    <location>
        <begin position="402"/>
        <end position="413"/>
    </location>
</feature>
<dbReference type="GO" id="GO:0051286">
    <property type="term" value="C:cell tip"/>
    <property type="evidence" value="ECO:0007669"/>
    <property type="project" value="TreeGrafter"/>
</dbReference>
<keyword evidence="6" id="KW-0132">Cell division</keyword>
<reference evidence="17 18" key="1">
    <citation type="journal article" date="2016" name="Mol. Biol. Evol.">
        <title>Comparative Genomics of Early-Diverging Mushroom-Forming Fungi Provides Insights into the Origins of Lignocellulose Decay Capabilities.</title>
        <authorList>
            <person name="Nagy L.G."/>
            <person name="Riley R."/>
            <person name="Tritt A."/>
            <person name="Adam C."/>
            <person name="Daum C."/>
            <person name="Floudas D."/>
            <person name="Sun H."/>
            <person name="Yadav J.S."/>
            <person name="Pangilinan J."/>
            <person name="Larsson K.H."/>
            <person name="Matsuura K."/>
            <person name="Barry K."/>
            <person name="Labutti K."/>
            <person name="Kuo R."/>
            <person name="Ohm R.A."/>
            <person name="Bhattacharya S.S."/>
            <person name="Shirouzu T."/>
            <person name="Yoshinaga Y."/>
            <person name="Martin F.M."/>
            <person name="Grigoriev I.V."/>
            <person name="Hibbett D.S."/>
        </authorList>
    </citation>
    <scope>NUCLEOTIDE SEQUENCE [LARGE SCALE GENOMIC DNA]</scope>
    <source>
        <strain evidence="17 18">CBS 109695</strain>
    </source>
</reference>
<evidence type="ECO:0000256" key="3">
    <source>
        <dbReference type="ARBA" id="ARBA00004544"/>
    </source>
</evidence>
<feature type="coiled-coil region" evidence="13">
    <location>
        <begin position="1011"/>
        <end position="1118"/>
    </location>
</feature>
<dbReference type="PANTHER" id="PTHR18916">
    <property type="entry name" value="DYNACTIN 1-RELATED MICROTUBULE-BINDING"/>
    <property type="match status" value="1"/>
</dbReference>
<keyword evidence="7" id="KW-0493">Microtubule</keyword>
<dbReference type="EMBL" id="KV417686">
    <property type="protein sequence ID" value="KZP10133.1"/>
    <property type="molecule type" value="Genomic_DNA"/>
</dbReference>
<dbReference type="OrthoDB" id="2130750at2759"/>